<dbReference type="Gene3D" id="3.40.50.2000">
    <property type="entry name" value="Glycogen Phosphorylase B"/>
    <property type="match status" value="2"/>
</dbReference>
<gene>
    <name evidence="2" type="ORF">JOC83_001866</name>
</gene>
<keyword evidence="3" id="KW-1185">Reference proteome</keyword>
<dbReference type="SUPFAM" id="SSF53756">
    <property type="entry name" value="UDP-Glycosyltransferase/glycogen phosphorylase"/>
    <property type="match status" value="1"/>
</dbReference>
<dbReference type="EMBL" id="JAFBFC010000003">
    <property type="protein sequence ID" value="MBM7703019.1"/>
    <property type="molecule type" value="Genomic_DNA"/>
</dbReference>
<dbReference type="PANTHER" id="PTHR43174:SF3">
    <property type="entry name" value="UDP-N-ACETYLGLUCOSAMINE 2-EPIMERASE"/>
    <property type="match status" value="1"/>
</dbReference>
<feature type="domain" description="UDP-N-acetylglucosamine 2-epimerase" evidence="1">
    <location>
        <begin position="25"/>
        <end position="354"/>
    </location>
</feature>
<name>A0ABS2QUA9_9BACI</name>
<dbReference type="InterPro" id="IPR029767">
    <property type="entry name" value="WecB-like"/>
</dbReference>
<sequence>MSKKNILCITGTRADYGIYRPLLLEMEKSADFNLSLLVTGMHLLKEYGETITHIKRDQLHIVSTPSILMKGDDHLSMAQSLGVGILSFSHVLAAEKPDYLLVLGDRGEMLAAATVAHYLNIPIVHFHGGEVSGSADDAIRHAITKLAHLHFVSSEKSKNTLLRLGEEEWRIHVIGSLRKTEIEHIKRMDTSQKQELQKKYNLPLNQPFLLVAFHPDSRDELSPKEQVHRLLRALEHVNEVILFIGANSDAGGEYFNDTINQFCRKHHQRAFFYASVPQEEYLFLLQQADALIGNSSSGLIEAPFFNLPYVLVGNRQKGRERGSNVMETPYEEKEIYAVIQNRNSVTKQQHVNPYDVLDCPEKHVLHHLKQPIDHWAFINKRVGE</sequence>
<accession>A0ABS2QUA9</accession>
<dbReference type="Pfam" id="PF02350">
    <property type="entry name" value="Epimerase_2"/>
    <property type="match status" value="1"/>
</dbReference>
<dbReference type="InterPro" id="IPR020004">
    <property type="entry name" value="UDP-GlcNAc_Epase"/>
</dbReference>
<dbReference type="RefSeq" id="WP_205186473.1">
    <property type="nucleotide sequence ID" value="NZ_JAFBFC010000003.1"/>
</dbReference>
<dbReference type="InterPro" id="IPR003331">
    <property type="entry name" value="UDP_GlcNAc_Epimerase_2_dom"/>
</dbReference>
<proteinExistence type="predicted"/>
<reference evidence="2 3" key="1">
    <citation type="submission" date="2021-01" db="EMBL/GenBank/DDBJ databases">
        <title>Genomic Encyclopedia of Type Strains, Phase IV (KMG-IV): sequencing the most valuable type-strain genomes for metagenomic binning, comparative biology and taxonomic classification.</title>
        <authorList>
            <person name="Goeker M."/>
        </authorList>
    </citation>
    <scope>NUCLEOTIDE SEQUENCE [LARGE SCALE GENOMIC DNA]</scope>
    <source>
        <strain evidence="2 3">DSM 104297</strain>
    </source>
</reference>
<dbReference type="NCBIfam" id="TIGR03568">
    <property type="entry name" value="NeuC_NnaA"/>
    <property type="match status" value="1"/>
</dbReference>
<organism evidence="2 3">
    <name type="scientific">Priestia iocasae</name>
    <dbReference type="NCBI Taxonomy" id="2291674"/>
    <lineage>
        <taxon>Bacteria</taxon>
        <taxon>Bacillati</taxon>
        <taxon>Bacillota</taxon>
        <taxon>Bacilli</taxon>
        <taxon>Bacillales</taxon>
        <taxon>Bacillaceae</taxon>
        <taxon>Priestia</taxon>
    </lineage>
</organism>
<dbReference type="Proteomes" id="UP000809829">
    <property type="component" value="Unassembled WGS sequence"/>
</dbReference>
<evidence type="ECO:0000313" key="3">
    <source>
        <dbReference type="Proteomes" id="UP000809829"/>
    </source>
</evidence>
<evidence type="ECO:0000313" key="2">
    <source>
        <dbReference type="EMBL" id="MBM7703019.1"/>
    </source>
</evidence>
<dbReference type="PANTHER" id="PTHR43174">
    <property type="entry name" value="UDP-N-ACETYLGLUCOSAMINE 2-EPIMERASE"/>
    <property type="match status" value="1"/>
</dbReference>
<protein>
    <submittedName>
        <fullName evidence="2">UDP-hydrolyzing UDP-N-acetyl-D-glucosamine 2-epimerase</fullName>
    </submittedName>
</protein>
<comment type="caution">
    <text evidence="2">The sequence shown here is derived from an EMBL/GenBank/DDBJ whole genome shotgun (WGS) entry which is preliminary data.</text>
</comment>
<evidence type="ECO:0000259" key="1">
    <source>
        <dbReference type="Pfam" id="PF02350"/>
    </source>
</evidence>